<feature type="transmembrane region" description="Helical" evidence="2">
    <location>
        <begin position="203"/>
        <end position="223"/>
    </location>
</feature>
<name>A0ABV9ZUP3_9ACTN</name>
<reference evidence="4" key="1">
    <citation type="journal article" date="2019" name="Int. J. Syst. Evol. Microbiol.">
        <title>The Global Catalogue of Microorganisms (GCM) 10K type strain sequencing project: providing services to taxonomists for standard genome sequencing and annotation.</title>
        <authorList>
            <consortium name="The Broad Institute Genomics Platform"/>
            <consortium name="The Broad Institute Genome Sequencing Center for Infectious Disease"/>
            <person name="Wu L."/>
            <person name="Ma J."/>
        </authorList>
    </citation>
    <scope>NUCLEOTIDE SEQUENCE [LARGE SCALE GENOMIC DNA]</scope>
    <source>
        <strain evidence="4">CGMCC 4.1641</strain>
    </source>
</reference>
<evidence type="ECO:0000313" key="4">
    <source>
        <dbReference type="Proteomes" id="UP001596222"/>
    </source>
</evidence>
<keyword evidence="2" id="KW-0472">Membrane</keyword>
<keyword evidence="2" id="KW-0812">Transmembrane</keyword>
<accession>A0ABV9ZUP3</accession>
<evidence type="ECO:0000313" key="3">
    <source>
        <dbReference type="EMBL" id="MFC5144867.1"/>
    </source>
</evidence>
<feature type="transmembrane region" description="Helical" evidence="2">
    <location>
        <begin position="375"/>
        <end position="399"/>
    </location>
</feature>
<keyword evidence="4" id="KW-1185">Reference proteome</keyword>
<feature type="transmembrane region" description="Helical" evidence="2">
    <location>
        <begin position="168"/>
        <end position="191"/>
    </location>
</feature>
<dbReference type="EMBL" id="JBHSKJ010000004">
    <property type="protein sequence ID" value="MFC5144867.1"/>
    <property type="molecule type" value="Genomic_DNA"/>
</dbReference>
<comment type="caution">
    <text evidence="3">The sequence shown here is derived from an EMBL/GenBank/DDBJ whole genome shotgun (WGS) entry which is preliminary data.</text>
</comment>
<dbReference type="RefSeq" id="WP_382038990.1">
    <property type="nucleotide sequence ID" value="NZ_JBHSKJ010000004.1"/>
</dbReference>
<evidence type="ECO:0000256" key="2">
    <source>
        <dbReference type="SAM" id="Phobius"/>
    </source>
</evidence>
<feature type="compositionally biased region" description="Low complexity" evidence="1">
    <location>
        <begin position="123"/>
        <end position="136"/>
    </location>
</feature>
<protein>
    <submittedName>
        <fullName evidence="3">Peptidase M50</fullName>
    </submittedName>
</protein>
<dbReference type="CDD" id="cd05709">
    <property type="entry name" value="S2P-M50"/>
    <property type="match status" value="1"/>
</dbReference>
<feature type="region of interest" description="Disordered" evidence="1">
    <location>
        <begin position="111"/>
        <end position="137"/>
    </location>
</feature>
<feature type="transmembrane region" description="Helical" evidence="2">
    <location>
        <begin position="270"/>
        <end position="291"/>
    </location>
</feature>
<sequence length="442" mass="46630">MTPQTSPSTPPPARQGLLEQRPALRPEILRSSALRRGPAVVHLVKDPRSGQSFEVGVKEHFLMSRLDGSRTLGEVGEEYAARFGRRLGEAHWQQLLKLLWERRLLNGAGSAESAGNGGGAGSSGPAVSGQPAGAAPRKPVTGTLLKGTLRLAADATATTDRLYRAVGFALAPVVVVPVLLLVLGMETYIAVHAGAFLDDTVLLFRQPGALLAAFTLLWASTALHELAHGVVARHFGGTVGEIGLRWHLPMVFMYCTVENYPYLPTRRARVATAAAGTVMNLAFLLPFWLLWSLLPGGDASRGPLAGLLFTGSVLALTNLVPLPPLDGYKMLGHALGMADYATESRRFLRLLGARAVRRGDGVAAYPRAARIAYTAYGLGAVLLVGGSGAGLVLLCHHLAGDRYGAWAAAVPALLVAALVAVTGPWARRGDRHTPTSSTPPDA</sequence>
<feature type="transmembrane region" description="Helical" evidence="2">
    <location>
        <begin position="303"/>
        <end position="322"/>
    </location>
</feature>
<feature type="transmembrane region" description="Helical" evidence="2">
    <location>
        <begin position="405"/>
        <end position="426"/>
    </location>
</feature>
<dbReference type="Proteomes" id="UP001596222">
    <property type="component" value="Unassembled WGS sequence"/>
</dbReference>
<organism evidence="3 4">
    <name type="scientific">Streptomyces aureoversilis</name>
    <dbReference type="NCBI Taxonomy" id="67277"/>
    <lineage>
        <taxon>Bacteria</taxon>
        <taxon>Bacillati</taxon>
        <taxon>Actinomycetota</taxon>
        <taxon>Actinomycetes</taxon>
        <taxon>Kitasatosporales</taxon>
        <taxon>Streptomycetaceae</taxon>
        <taxon>Streptomyces</taxon>
    </lineage>
</organism>
<keyword evidence="2" id="KW-1133">Transmembrane helix</keyword>
<proteinExistence type="predicted"/>
<evidence type="ECO:0000256" key="1">
    <source>
        <dbReference type="SAM" id="MobiDB-lite"/>
    </source>
</evidence>
<feature type="region of interest" description="Disordered" evidence="1">
    <location>
        <begin position="1"/>
        <end position="21"/>
    </location>
</feature>
<gene>
    <name evidence="3" type="ORF">ACFPP6_09315</name>
</gene>